<sequence length="169" mass="18385">LTVTDDGVELFVGAVPVVLVATEPTKLNRNFAMTESPPPPHDFTDHKQHMQWLVEREKYAQTVPMIPQDFSKGSHSKSMSSTVLQRALSNPFVPIGMAATVGCLVGMLSATLKRKPNQAQLFMRGRCLAQGFTVAALVYGAIYFGLKPEGMGVSVEDRTSSFPGKMNKA</sequence>
<evidence type="ECO:0000256" key="2">
    <source>
        <dbReference type="ARBA" id="ARBA00022692"/>
    </source>
</evidence>
<dbReference type="InterPro" id="IPR007667">
    <property type="entry name" value="Hypoxia_induced_domain"/>
</dbReference>
<feature type="domain" description="HIG1" evidence="6">
    <location>
        <begin position="64"/>
        <end position="155"/>
    </location>
</feature>
<dbReference type="OMA" id="QWTQERD"/>
<evidence type="ECO:0000256" key="3">
    <source>
        <dbReference type="ARBA" id="ARBA00022989"/>
    </source>
</evidence>
<keyword evidence="2 5" id="KW-0812">Transmembrane</keyword>
<feature type="transmembrane region" description="Helical" evidence="5">
    <location>
        <begin position="92"/>
        <end position="112"/>
    </location>
</feature>
<dbReference type="GO" id="GO:0031966">
    <property type="term" value="C:mitochondrial membrane"/>
    <property type="evidence" value="ECO:0007669"/>
    <property type="project" value="UniProtKB-SubCell"/>
</dbReference>
<feature type="transmembrane region" description="Helical" evidence="5">
    <location>
        <begin position="127"/>
        <end position="146"/>
    </location>
</feature>
<dbReference type="WBParaSite" id="HPLM_0000095801-mRNA-1">
    <property type="protein sequence ID" value="HPLM_0000095801-mRNA-1"/>
    <property type="gene ID" value="HPLM_0000095801"/>
</dbReference>
<accession>A0A0N4VUJ1</accession>
<dbReference type="GO" id="GO:0097250">
    <property type="term" value="P:mitochondrial respirasome assembly"/>
    <property type="evidence" value="ECO:0007669"/>
    <property type="project" value="TreeGrafter"/>
</dbReference>
<keyword evidence="3 5" id="KW-1133">Transmembrane helix</keyword>
<comment type="subcellular location">
    <subcellularLocation>
        <location evidence="1">Mitochondrion membrane</location>
    </subcellularLocation>
</comment>
<dbReference type="PROSITE" id="PS51503">
    <property type="entry name" value="HIG1"/>
    <property type="match status" value="1"/>
</dbReference>
<dbReference type="Gene3D" id="6.10.140.1320">
    <property type="match status" value="1"/>
</dbReference>
<organism evidence="7">
    <name type="scientific">Haemonchus placei</name>
    <name type="common">Barber's pole worm</name>
    <dbReference type="NCBI Taxonomy" id="6290"/>
    <lineage>
        <taxon>Eukaryota</taxon>
        <taxon>Metazoa</taxon>
        <taxon>Ecdysozoa</taxon>
        <taxon>Nematoda</taxon>
        <taxon>Chromadorea</taxon>
        <taxon>Rhabditida</taxon>
        <taxon>Rhabditina</taxon>
        <taxon>Rhabditomorpha</taxon>
        <taxon>Strongyloidea</taxon>
        <taxon>Trichostrongylidae</taxon>
        <taxon>Haemonchus</taxon>
    </lineage>
</organism>
<protein>
    <submittedName>
        <fullName evidence="7">HIG1 domain-containing protein</fullName>
    </submittedName>
</protein>
<evidence type="ECO:0000256" key="5">
    <source>
        <dbReference type="SAM" id="Phobius"/>
    </source>
</evidence>
<name>A0A0N4VUJ1_HAEPC</name>
<dbReference type="AlphaFoldDB" id="A0A0N4VUJ1"/>
<dbReference type="PANTHER" id="PTHR12297">
    <property type="entry name" value="HYPOXIA-INDUCBILE GENE 1 HIG1 -RELATED"/>
    <property type="match status" value="1"/>
</dbReference>
<proteinExistence type="predicted"/>
<dbReference type="InterPro" id="IPR050355">
    <property type="entry name" value="RCF1"/>
</dbReference>
<evidence type="ECO:0000256" key="1">
    <source>
        <dbReference type="ARBA" id="ARBA00004325"/>
    </source>
</evidence>
<keyword evidence="4 5" id="KW-0472">Membrane</keyword>
<reference evidence="7" key="1">
    <citation type="submission" date="2017-02" db="UniProtKB">
        <authorList>
            <consortium name="WormBaseParasite"/>
        </authorList>
    </citation>
    <scope>IDENTIFICATION</scope>
</reference>
<dbReference type="PANTHER" id="PTHR12297:SF18">
    <property type="entry name" value="HIG1 DOMAIN FAMILY MEMBER 2A"/>
    <property type="match status" value="1"/>
</dbReference>
<evidence type="ECO:0000256" key="4">
    <source>
        <dbReference type="ARBA" id="ARBA00023136"/>
    </source>
</evidence>
<evidence type="ECO:0000259" key="6">
    <source>
        <dbReference type="PROSITE" id="PS51503"/>
    </source>
</evidence>
<evidence type="ECO:0000313" key="7">
    <source>
        <dbReference type="WBParaSite" id="HPLM_0000095801-mRNA-1"/>
    </source>
</evidence>
<dbReference type="Pfam" id="PF04588">
    <property type="entry name" value="HIG_1_N"/>
    <property type="match status" value="1"/>
</dbReference>